<feature type="compositionally biased region" description="Polar residues" evidence="1">
    <location>
        <begin position="10"/>
        <end position="25"/>
    </location>
</feature>
<name>A0AAD5SBU3_9FUNG</name>
<accession>A0AAD5SBU3</accession>
<evidence type="ECO:0000313" key="2">
    <source>
        <dbReference type="EMBL" id="KAJ3042832.1"/>
    </source>
</evidence>
<feature type="compositionally biased region" description="Basic and acidic residues" evidence="1">
    <location>
        <begin position="49"/>
        <end position="66"/>
    </location>
</feature>
<proteinExistence type="predicted"/>
<dbReference type="AlphaFoldDB" id="A0AAD5SBU3"/>
<evidence type="ECO:0000256" key="1">
    <source>
        <dbReference type="SAM" id="MobiDB-lite"/>
    </source>
</evidence>
<comment type="caution">
    <text evidence="2">The sequence shown here is derived from an EMBL/GenBank/DDBJ whole genome shotgun (WGS) entry which is preliminary data.</text>
</comment>
<keyword evidence="3" id="KW-1185">Reference proteome</keyword>
<dbReference type="EMBL" id="JADGJD010001391">
    <property type="protein sequence ID" value="KAJ3042832.1"/>
    <property type="molecule type" value="Genomic_DNA"/>
</dbReference>
<dbReference type="Proteomes" id="UP001212841">
    <property type="component" value="Unassembled WGS sequence"/>
</dbReference>
<gene>
    <name evidence="2" type="ORF">HK097_001895</name>
</gene>
<organism evidence="2 3">
    <name type="scientific">Rhizophlyctis rosea</name>
    <dbReference type="NCBI Taxonomy" id="64517"/>
    <lineage>
        <taxon>Eukaryota</taxon>
        <taxon>Fungi</taxon>
        <taxon>Fungi incertae sedis</taxon>
        <taxon>Chytridiomycota</taxon>
        <taxon>Chytridiomycota incertae sedis</taxon>
        <taxon>Chytridiomycetes</taxon>
        <taxon>Rhizophlyctidales</taxon>
        <taxon>Rhizophlyctidaceae</taxon>
        <taxon>Rhizophlyctis</taxon>
    </lineage>
</organism>
<evidence type="ECO:0000313" key="3">
    <source>
        <dbReference type="Proteomes" id="UP001212841"/>
    </source>
</evidence>
<feature type="region of interest" description="Disordered" evidence="1">
    <location>
        <begin position="1"/>
        <end position="78"/>
    </location>
</feature>
<reference evidence="2" key="1">
    <citation type="submission" date="2020-05" db="EMBL/GenBank/DDBJ databases">
        <title>Phylogenomic resolution of chytrid fungi.</title>
        <authorList>
            <person name="Stajich J.E."/>
            <person name="Amses K."/>
            <person name="Simmons R."/>
            <person name="Seto K."/>
            <person name="Myers J."/>
            <person name="Bonds A."/>
            <person name="Quandt C.A."/>
            <person name="Barry K."/>
            <person name="Liu P."/>
            <person name="Grigoriev I."/>
            <person name="Longcore J.E."/>
            <person name="James T.Y."/>
        </authorList>
    </citation>
    <scope>NUCLEOTIDE SEQUENCE</scope>
    <source>
        <strain evidence="2">JEL0318</strain>
    </source>
</reference>
<feature type="non-terminal residue" evidence="2">
    <location>
        <position position="78"/>
    </location>
</feature>
<sequence>MLVADPTLEDSYSPTPPSAKSSPLTTRKKSLRLSMPPDVTDQTQPPPFNEHEDKGYSTVDLADRPNAKSAASLMGNGK</sequence>
<protein>
    <submittedName>
        <fullName evidence="2">Uncharacterized protein</fullName>
    </submittedName>
</protein>